<keyword evidence="3" id="KW-1185">Reference proteome</keyword>
<proteinExistence type="predicted"/>
<evidence type="ECO:0000259" key="1">
    <source>
        <dbReference type="Pfam" id="PF14529"/>
    </source>
</evidence>
<dbReference type="Proteomes" id="UP000499080">
    <property type="component" value="Unassembled WGS sequence"/>
</dbReference>
<comment type="caution">
    <text evidence="2">The sequence shown here is derived from an EMBL/GenBank/DDBJ whole genome shotgun (WGS) entry which is preliminary data.</text>
</comment>
<dbReference type="InterPro" id="IPR005135">
    <property type="entry name" value="Endo/exonuclease/phosphatase"/>
</dbReference>
<keyword evidence="2" id="KW-0548">Nucleotidyltransferase</keyword>
<evidence type="ECO:0000313" key="2">
    <source>
        <dbReference type="EMBL" id="GBN73212.1"/>
    </source>
</evidence>
<feature type="domain" description="Endonuclease/exonuclease/phosphatase" evidence="1">
    <location>
        <begin position="35"/>
        <end position="147"/>
    </location>
</feature>
<dbReference type="InterPro" id="IPR036691">
    <property type="entry name" value="Endo/exonu/phosph_ase_sf"/>
</dbReference>
<dbReference type="EMBL" id="BGPR01016493">
    <property type="protein sequence ID" value="GBN73212.1"/>
    <property type="molecule type" value="Genomic_DNA"/>
</dbReference>
<reference evidence="2 3" key="1">
    <citation type="journal article" date="2019" name="Sci. Rep.">
        <title>Orb-weaving spider Araneus ventricosus genome elucidates the spidroin gene catalogue.</title>
        <authorList>
            <person name="Kono N."/>
            <person name="Nakamura H."/>
            <person name="Ohtoshi R."/>
            <person name="Moran D.A.P."/>
            <person name="Shinohara A."/>
            <person name="Yoshida Y."/>
            <person name="Fujiwara M."/>
            <person name="Mori M."/>
            <person name="Tomita M."/>
            <person name="Arakawa K."/>
        </authorList>
    </citation>
    <scope>NUCLEOTIDE SEQUENCE [LARGE SCALE GENOMIC DNA]</scope>
</reference>
<dbReference type="SUPFAM" id="SSF56219">
    <property type="entry name" value="DNase I-like"/>
    <property type="match status" value="1"/>
</dbReference>
<protein>
    <submittedName>
        <fullName evidence="2">Putative RNA-directed DNA polymerase from transposon X-element</fullName>
    </submittedName>
</protein>
<dbReference type="GO" id="GO:0003964">
    <property type="term" value="F:RNA-directed DNA polymerase activity"/>
    <property type="evidence" value="ECO:0007669"/>
    <property type="project" value="UniProtKB-KW"/>
</dbReference>
<keyword evidence="2" id="KW-0808">Transferase</keyword>
<keyword evidence="2" id="KW-0695">RNA-directed DNA polymerase</keyword>
<organism evidence="2 3">
    <name type="scientific">Araneus ventricosus</name>
    <name type="common">Orbweaver spider</name>
    <name type="synonym">Epeira ventricosa</name>
    <dbReference type="NCBI Taxonomy" id="182803"/>
    <lineage>
        <taxon>Eukaryota</taxon>
        <taxon>Metazoa</taxon>
        <taxon>Ecdysozoa</taxon>
        <taxon>Arthropoda</taxon>
        <taxon>Chelicerata</taxon>
        <taxon>Arachnida</taxon>
        <taxon>Araneae</taxon>
        <taxon>Araneomorphae</taxon>
        <taxon>Entelegynae</taxon>
        <taxon>Araneoidea</taxon>
        <taxon>Araneidae</taxon>
        <taxon>Araneus</taxon>
    </lineage>
</organism>
<dbReference type="PANTHER" id="PTHR33273:SF4">
    <property type="entry name" value="ENDONUCLEASE_EXONUCLEASE_PHOSPHATASE DOMAIN-CONTAINING PROTEIN"/>
    <property type="match status" value="1"/>
</dbReference>
<dbReference type="OrthoDB" id="6437002at2759"/>
<accession>A0A4Y2RBS7</accession>
<dbReference type="Pfam" id="PF14529">
    <property type="entry name" value="Exo_endo_phos_2"/>
    <property type="match status" value="1"/>
</dbReference>
<name>A0A4Y2RBS7_ARAVE</name>
<dbReference type="Gene3D" id="3.60.10.10">
    <property type="entry name" value="Endonuclease/exonuclease/phosphatase"/>
    <property type="match status" value="1"/>
</dbReference>
<dbReference type="PANTHER" id="PTHR33273">
    <property type="entry name" value="DOMAIN-CONTAINING PROTEIN, PUTATIVE-RELATED"/>
    <property type="match status" value="1"/>
</dbReference>
<sequence>MLVKNSIPHNELIPPTLTYVEASAVTIHKKNHAPITLISVYVPPPHSADNSIFTFDIEVLLQIGHTPVICGDFNAHHPSWGCTTENSKGRSLSHFVQHAGADIIFPNSPTRYGTFSASTIDLAITKNFLYPFEIHSLPEMSSDHNPVLFNFFLTYSLPNNNGKFATNWNLFTTTLNKLDLQNPYCIGSPSQLDEYVRNIESQINHARVAASKPIKPNTIYVDARLKELSAERNYARKTFQSTRSPVLKRYLNKINKQINKLDQKVEINSLATEMTNVNTEDGTIWKFVRPFKKKYKKIPPLISLAGIANTDTEKANCLANSLEAQFTVNYISHPDTEETVNDSATCFRLEISPDNQMSGGPLFPSEIQNCIKNLKNNKSPGLDRFSNKMIKNLPKRFLFIITTIIHKPSSIK</sequence>
<gene>
    <name evidence="2" type="primary">X-elementORF2_244</name>
    <name evidence="2" type="ORF">AVEN_256132_1</name>
</gene>
<dbReference type="AlphaFoldDB" id="A0A4Y2RBS7"/>
<evidence type="ECO:0000313" key="3">
    <source>
        <dbReference type="Proteomes" id="UP000499080"/>
    </source>
</evidence>